<reference evidence="2 3" key="1">
    <citation type="submission" date="2016-10" db="EMBL/GenBank/DDBJ databases">
        <title>Genome sequence of the basidiomycete white-rot fungus Trametes pubescens.</title>
        <authorList>
            <person name="Makela M.R."/>
            <person name="Granchi Z."/>
            <person name="Peng M."/>
            <person name="De Vries R.P."/>
            <person name="Grigoriev I."/>
            <person name="Riley R."/>
            <person name="Hilden K."/>
        </authorList>
    </citation>
    <scope>NUCLEOTIDE SEQUENCE [LARGE SCALE GENOMIC DNA]</scope>
    <source>
        <strain evidence="2 3">FBCC735</strain>
    </source>
</reference>
<evidence type="ECO:0000256" key="1">
    <source>
        <dbReference type="SAM" id="MobiDB-lite"/>
    </source>
</evidence>
<dbReference type="AlphaFoldDB" id="A0A1M2W1S2"/>
<evidence type="ECO:0000313" key="3">
    <source>
        <dbReference type="Proteomes" id="UP000184267"/>
    </source>
</evidence>
<dbReference type="EMBL" id="MNAD01000360">
    <property type="protein sequence ID" value="OJT13798.1"/>
    <property type="molecule type" value="Genomic_DNA"/>
</dbReference>
<proteinExistence type="predicted"/>
<keyword evidence="3" id="KW-1185">Reference proteome</keyword>
<protein>
    <submittedName>
        <fullName evidence="2">Uncharacterized protein</fullName>
    </submittedName>
</protein>
<dbReference type="OrthoDB" id="5570013at2759"/>
<feature type="region of interest" description="Disordered" evidence="1">
    <location>
        <begin position="300"/>
        <end position="319"/>
    </location>
</feature>
<name>A0A1M2W1S2_TRAPU</name>
<comment type="caution">
    <text evidence="2">The sequence shown here is derived from an EMBL/GenBank/DDBJ whole genome shotgun (WGS) entry which is preliminary data.</text>
</comment>
<dbReference type="OMA" id="SDWPYHA"/>
<sequence length="364" mass="39809">MASPSDCTDTVNWRLDPVEDHSDWPYHAHASLAFPIDAEELFFKAEGSRAHGTFEVSQSSDVGTEAIVDIDVAYRRENALAETTVCHLKPSENKHGLGIFTERWHHPEHHRQLRFHVHVRLPATRNGDPRTINAFYTDLPQFTHHLAELADTVVFKNIRLATTNAALRADSLKAEVGKLRSTNGKIEGTFNTSESLELRTSNAPIHVTANLFNADKDAGAVLTADTSNGAIQAHVGLFAHSVDGAFRVDTRTSNAPSRVTITSAPANSLLNASAVSSNAPVSFEAHPAFEGTFELHSTWFSPPTVEQPHRAEDPLGQGRHRAVQVNTINRGAIRGQVGWEPKHEKAKSGHVGLETSNARATLFL</sequence>
<dbReference type="STRING" id="154538.A0A1M2W1S2"/>
<dbReference type="Proteomes" id="UP000184267">
    <property type="component" value="Unassembled WGS sequence"/>
</dbReference>
<gene>
    <name evidence="2" type="ORF">TRAPUB_9645</name>
</gene>
<accession>A0A1M2W1S2</accession>
<evidence type="ECO:0000313" key="2">
    <source>
        <dbReference type="EMBL" id="OJT13798.1"/>
    </source>
</evidence>
<organism evidence="2 3">
    <name type="scientific">Trametes pubescens</name>
    <name type="common">White-rot fungus</name>
    <dbReference type="NCBI Taxonomy" id="154538"/>
    <lineage>
        <taxon>Eukaryota</taxon>
        <taxon>Fungi</taxon>
        <taxon>Dikarya</taxon>
        <taxon>Basidiomycota</taxon>
        <taxon>Agaricomycotina</taxon>
        <taxon>Agaricomycetes</taxon>
        <taxon>Polyporales</taxon>
        <taxon>Polyporaceae</taxon>
        <taxon>Trametes</taxon>
    </lineage>
</organism>